<protein>
    <recommendedName>
        <fullName evidence="3">Amidohydrolase-related domain-containing protein</fullName>
    </recommendedName>
</protein>
<gene>
    <name evidence="4" type="ORF">DF168_01069</name>
</gene>
<accession>A0A2Z4AQ06</accession>
<evidence type="ECO:0000256" key="1">
    <source>
        <dbReference type="ARBA" id="ARBA00023239"/>
    </source>
</evidence>
<sequence>MIIDSHVHRYPEEVINDPEGWGRSLKEDHWVNLVTDRGSRRSIQGWASRERLLADMKSACVKQVVLMGWYWEQEETCRLQNEWHLRWVEEDPERMIGFAAVQPRAGDRAFDDVRRAIDSGLKGIGEIFPAVQGFTMRNQVWIRILEWAQEIGIPVNLHVTEPAGHHYEGKVYGPLSEYECLAKEFSNLKFIFSHWGGGLPFYELNKECRKSLRNVFYDTSASPLLYDHKIFRVVADIVGADRILFGSDYPIRLYPKEEQQPGFLRFAEEVAESGLTEEELFQVFRGNLERLLGDSMSMQTTENTDSGDTAEDKEEL</sequence>
<dbReference type="AlphaFoldDB" id="A0A2Z4AQ06"/>
<evidence type="ECO:0000313" key="5">
    <source>
        <dbReference type="Proteomes" id="UP000247465"/>
    </source>
</evidence>
<evidence type="ECO:0000256" key="2">
    <source>
        <dbReference type="SAM" id="MobiDB-lite"/>
    </source>
</evidence>
<dbReference type="GO" id="GO:0005737">
    <property type="term" value="C:cytoplasm"/>
    <property type="evidence" value="ECO:0007669"/>
    <property type="project" value="TreeGrafter"/>
</dbReference>
<dbReference type="EMBL" id="CP029803">
    <property type="protein sequence ID" value="AWT59872.1"/>
    <property type="molecule type" value="Genomic_DNA"/>
</dbReference>
<dbReference type="PANTHER" id="PTHR21240">
    <property type="entry name" value="2-AMINO-3-CARBOXYLMUCONATE-6-SEMIALDEHYDE DECARBOXYLASE"/>
    <property type="match status" value="1"/>
</dbReference>
<proteinExistence type="predicted"/>
<dbReference type="Gene3D" id="3.20.20.140">
    <property type="entry name" value="Metal-dependent hydrolases"/>
    <property type="match status" value="1"/>
</dbReference>
<name>A0A2Z4AQ06_9BACT</name>
<dbReference type="PANTHER" id="PTHR21240:SF28">
    <property type="entry name" value="ISO-OROTATE DECARBOXYLASE (EUROFUNG)"/>
    <property type="match status" value="1"/>
</dbReference>
<dbReference type="InterPro" id="IPR032465">
    <property type="entry name" value="ACMSD"/>
</dbReference>
<dbReference type="SUPFAM" id="SSF51556">
    <property type="entry name" value="Metallo-dependent hydrolases"/>
    <property type="match status" value="1"/>
</dbReference>
<reference evidence="4 5" key="1">
    <citation type="submission" date="2018-06" db="EMBL/GenBank/DDBJ databases">
        <title>Draft Genome Sequence of a Novel Marine Bacterium Related to the Verrucomicrobia.</title>
        <authorList>
            <person name="Vosseberg J."/>
            <person name="Martijn J."/>
            <person name="Ettema T.J.G."/>
        </authorList>
    </citation>
    <scope>NUCLEOTIDE SEQUENCE [LARGE SCALE GENOMIC DNA]</scope>
    <source>
        <strain evidence="4">TARA_B100001123</strain>
    </source>
</reference>
<evidence type="ECO:0000313" key="4">
    <source>
        <dbReference type="EMBL" id="AWT59872.1"/>
    </source>
</evidence>
<dbReference type="GO" id="GO:0016787">
    <property type="term" value="F:hydrolase activity"/>
    <property type="evidence" value="ECO:0007669"/>
    <property type="project" value="InterPro"/>
</dbReference>
<evidence type="ECO:0000259" key="3">
    <source>
        <dbReference type="Pfam" id="PF04909"/>
    </source>
</evidence>
<dbReference type="GO" id="GO:0019748">
    <property type="term" value="P:secondary metabolic process"/>
    <property type="evidence" value="ECO:0007669"/>
    <property type="project" value="TreeGrafter"/>
</dbReference>
<feature type="compositionally biased region" description="Polar residues" evidence="2">
    <location>
        <begin position="296"/>
        <end position="307"/>
    </location>
</feature>
<dbReference type="KEGG" id="mtar:DF168_01069"/>
<organism evidence="4 5">
    <name type="scientific">Candidatus Moanibacter tarae</name>
    <dbReference type="NCBI Taxonomy" id="2200854"/>
    <lineage>
        <taxon>Bacteria</taxon>
        <taxon>Pseudomonadati</taxon>
        <taxon>Verrucomicrobiota</taxon>
        <taxon>Opitutia</taxon>
        <taxon>Puniceicoccales</taxon>
        <taxon>Puniceicoccales incertae sedis</taxon>
        <taxon>Candidatus Moanibacter</taxon>
    </lineage>
</organism>
<dbReference type="GO" id="GO:0016831">
    <property type="term" value="F:carboxy-lyase activity"/>
    <property type="evidence" value="ECO:0007669"/>
    <property type="project" value="InterPro"/>
</dbReference>
<dbReference type="InterPro" id="IPR006680">
    <property type="entry name" value="Amidohydro-rel"/>
</dbReference>
<dbReference type="InterPro" id="IPR032466">
    <property type="entry name" value="Metal_Hydrolase"/>
</dbReference>
<dbReference type="Pfam" id="PF04909">
    <property type="entry name" value="Amidohydro_2"/>
    <property type="match status" value="1"/>
</dbReference>
<feature type="domain" description="Amidohydrolase-related" evidence="3">
    <location>
        <begin position="3"/>
        <end position="293"/>
    </location>
</feature>
<keyword evidence="1" id="KW-0456">Lyase</keyword>
<dbReference type="Proteomes" id="UP000247465">
    <property type="component" value="Chromosome"/>
</dbReference>
<feature type="region of interest" description="Disordered" evidence="2">
    <location>
        <begin position="295"/>
        <end position="316"/>
    </location>
</feature>